<keyword evidence="11" id="KW-0675">Receptor</keyword>
<dbReference type="Pfam" id="PF02931">
    <property type="entry name" value="Neur_chan_LBD"/>
    <property type="match status" value="1"/>
</dbReference>
<evidence type="ECO:0000256" key="18">
    <source>
        <dbReference type="ARBA" id="ARBA00034104"/>
    </source>
</evidence>
<dbReference type="Gene3D" id="1.20.58.390">
    <property type="entry name" value="Neurotransmitter-gated ion-channel transmembrane domain"/>
    <property type="match status" value="1"/>
</dbReference>
<dbReference type="GO" id="GO:0005230">
    <property type="term" value="F:extracellular ligand-gated monoatomic ion channel activity"/>
    <property type="evidence" value="ECO:0007669"/>
    <property type="project" value="InterPro"/>
</dbReference>
<keyword evidence="5" id="KW-0732">Signal</keyword>
<evidence type="ECO:0000256" key="6">
    <source>
        <dbReference type="ARBA" id="ARBA00022989"/>
    </source>
</evidence>
<keyword evidence="3" id="KW-1003">Cell membrane</keyword>
<evidence type="ECO:0000256" key="9">
    <source>
        <dbReference type="ARBA" id="ARBA00023136"/>
    </source>
</evidence>
<evidence type="ECO:0000259" key="22">
    <source>
        <dbReference type="Pfam" id="PF02932"/>
    </source>
</evidence>
<feature type="transmembrane region" description="Helical" evidence="20">
    <location>
        <begin position="272"/>
        <end position="291"/>
    </location>
</feature>
<dbReference type="InterPro" id="IPR038050">
    <property type="entry name" value="Neuro_actylchol_rec"/>
</dbReference>
<dbReference type="Gene3D" id="2.70.170.10">
    <property type="entry name" value="Neurotransmitter-gated ion-channel ligand-binding domain"/>
    <property type="match status" value="1"/>
</dbReference>
<evidence type="ECO:0000256" key="19">
    <source>
        <dbReference type="ARBA" id="ARBA00071250"/>
    </source>
</evidence>
<sequence>MAELFSTDLIPVLIHSVGLYENATHGCLTPLRNTSTTLDNLLKSYDIRLRPNFGGERLDIGIELIVVSFDAISEVNMDYTITIHLNQYWLDDRLSFDSYDVSSMTLTGEFAEKIWVPDTFFANDKNSFLHDITEKNKMIRLHDNGSVVYGMRFTSTLACMMDLHNYPLDIQNCTVEIESYGYDMHDLNLNWKDGRSSVYGIDNVELPQFSLIEYRTVRRIESLSSGDYPRLSLSFKLYRNVGYFIFQTYLPSILIVMLSWVSFWINHEATSARVALGITTVLTMTTISNGVRSSLPRISYVKAIDIYLVVSFVFVFAALLEYAAVNYTYWGKRAKKKFKKIKDTQPMLQDGKYSSVDFAEIDEIRMSPIIAIRSQSSGNCTENGEKISRTIVASPVLPRNCMSRSYYRENLVRRKHSSVKRRRQLNSSEREKSVKCKLPRIPLPRINDVNCIDRYSRMVFPLLFVCFNLMYWVFYLFIKKDT</sequence>
<dbReference type="InterPro" id="IPR006028">
    <property type="entry name" value="GABAA/Glycine_rcpt"/>
</dbReference>
<feature type="domain" description="Neurotransmitter-gated ion-channel transmembrane" evidence="22">
    <location>
        <begin position="248"/>
        <end position="472"/>
    </location>
</feature>
<feature type="transmembrane region" description="Helical" evidence="20">
    <location>
        <begin position="306"/>
        <end position="330"/>
    </location>
</feature>
<evidence type="ECO:0000256" key="13">
    <source>
        <dbReference type="ARBA" id="ARBA00023180"/>
    </source>
</evidence>
<keyword evidence="24" id="KW-1185">Reference proteome</keyword>
<dbReference type="Pfam" id="PF02932">
    <property type="entry name" value="Neur_chan_memb"/>
    <property type="match status" value="1"/>
</dbReference>
<evidence type="ECO:0000256" key="17">
    <source>
        <dbReference type="ARBA" id="ARBA00023303"/>
    </source>
</evidence>
<dbReference type="InterPro" id="IPR006202">
    <property type="entry name" value="Neur_chan_lig-bd"/>
</dbReference>
<keyword evidence="10" id="KW-1015">Disulfide bond</keyword>
<keyword evidence="6 20" id="KW-1133">Transmembrane helix</keyword>
<evidence type="ECO:0000256" key="2">
    <source>
        <dbReference type="ARBA" id="ARBA00022448"/>
    </source>
</evidence>
<evidence type="ECO:0000256" key="12">
    <source>
        <dbReference type="ARBA" id="ARBA00023173"/>
    </source>
</evidence>
<dbReference type="InterPro" id="IPR006029">
    <property type="entry name" value="Neurotrans-gated_channel_TM"/>
</dbReference>
<dbReference type="PRINTS" id="PR00252">
    <property type="entry name" value="NRIONCHANNEL"/>
</dbReference>
<evidence type="ECO:0000256" key="16">
    <source>
        <dbReference type="ARBA" id="ARBA00023286"/>
    </source>
</evidence>
<dbReference type="FunFam" id="2.70.170.10:FF:000021">
    <property type="entry name" value="Gamma-aminobutyric acid receptor isoform 3b"/>
    <property type="match status" value="1"/>
</dbReference>
<evidence type="ECO:0000313" key="24">
    <source>
        <dbReference type="Proteomes" id="UP000507470"/>
    </source>
</evidence>
<gene>
    <name evidence="23" type="ORF">MCOR_37238</name>
</gene>
<evidence type="ECO:0000256" key="8">
    <source>
        <dbReference type="ARBA" id="ARBA00023065"/>
    </source>
</evidence>
<evidence type="ECO:0000313" key="23">
    <source>
        <dbReference type="EMBL" id="CAC5403334.1"/>
    </source>
</evidence>
<keyword evidence="12" id="KW-0869">Chloride channel</keyword>
<keyword evidence="4 20" id="KW-0812">Transmembrane</keyword>
<evidence type="ECO:0000256" key="4">
    <source>
        <dbReference type="ARBA" id="ARBA00022692"/>
    </source>
</evidence>
<keyword evidence="8 20" id="KW-0406">Ion transport</keyword>
<dbReference type="SMR" id="A0A6J8D8B0"/>
<evidence type="ECO:0000256" key="7">
    <source>
        <dbReference type="ARBA" id="ARBA00023018"/>
    </source>
</evidence>
<name>A0A6J8D8B0_MYTCO</name>
<keyword evidence="14" id="KW-0868">Chloride</keyword>
<evidence type="ECO:0000256" key="20">
    <source>
        <dbReference type="RuleBase" id="RU000687"/>
    </source>
</evidence>
<evidence type="ECO:0000256" key="3">
    <source>
        <dbReference type="ARBA" id="ARBA00022475"/>
    </source>
</evidence>
<keyword evidence="13" id="KW-0325">Glycoprotein</keyword>
<dbReference type="InterPro" id="IPR036734">
    <property type="entry name" value="Neur_chan_lig-bd_sf"/>
</dbReference>
<keyword evidence="2 20" id="KW-0813">Transport</keyword>
<reference evidence="23 24" key="1">
    <citation type="submission" date="2020-06" db="EMBL/GenBank/DDBJ databases">
        <authorList>
            <person name="Li R."/>
            <person name="Bekaert M."/>
        </authorList>
    </citation>
    <scope>NUCLEOTIDE SEQUENCE [LARGE SCALE GENOMIC DNA]</scope>
    <source>
        <strain evidence="24">wild</strain>
    </source>
</reference>
<dbReference type="InterPro" id="IPR036719">
    <property type="entry name" value="Neuro-gated_channel_TM_sf"/>
</dbReference>
<dbReference type="EMBL" id="CACVKT020006742">
    <property type="protein sequence ID" value="CAC5403334.1"/>
    <property type="molecule type" value="Genomic_DNA"/>
</dbReference>
<dbReference type="GO" id="GO:0034707">
    <property type="term" value="C:chloride channel complex"/>
    <property type="evidence" value="ECO:0007669"/>
    <property type="project" value="UniProtKB-KW"/>
</dbReference>
<evidence type="ECO:0000256" key="11">
    <source>
        <dbReference type="ARBA" id="ARBA00023170"/>
    </source>
</evidence>
<feature type="transmembrane region" description="Helical" evidence="20">
    <location>
        <begin position="459"/>
        <end position="478"/>
    </location>
</feature>
<comment type="subcellular location">
    <subcellularLocation>
        <location evidence="18">Postsynaptic cell membrane</location>
        <topology evidence="18">Multi-pass membrane protein</topology>
    </subcellularLocation>
</comment>
<dbReference type="FunFam" id="1.20.58.390:FF:000040">
    <property type="entry name" value="Gamma-aminobutyric acid receptor subunit beta-like"/>
    <property type="match status" value="1"/>
</dbReference>
<keyword evidence="9 20" id="KW-0472">Membrane</keyword>
<dbReference type="AlphaFoldDB" id="A0A6J8D8B0"/>
<evidence type="ECO:0000256" key="1">
    <source>
        <dbReference type="ARBA" id="ARBA00010180"/>
    </source>
</evidence>
<dbReference type="PRINTS" id="PR00253">
    <property type="entry name" value="GABAARECEPTR"/>
</dbReference>
<dbReference type="NCBIfam" id="TIGR00860">
    <property type="entry name" value="LIC"/>
    <property type="match status" value="1"/>
</dbReference>
<feature type="domain" description="Neurotransmitter-gated ion-channel ligand-binding" evidence="21">
    <location>
        <begin position="36"/>
        <end position="239"/>
    </location>
</feature>
<dbReference type="InterPro" id="IPR018000">
    <property type="entry name" value="Neurotransmitter_ion_chnl_CS"/>
</dbReference>
<protein>
    <recommendedName>
        <fullName evidence="19">Gamma-aminobutyric acid receptor subunit beta</fullName>
    </recommendedName>
</protein>
<dbReference type="InterPro" id="IPR006201">
    <property type="entry name" value="Neur_channel"/>
</dbReference>
<organism evidence="23 24">
    <name type="scientific">Mytilus coruscus</name>
    <name type="common">Sea mussel</name>
    <dbReference type="NCBI Taxonomy" id="42192"/>
    <lineage>
        <taxon>Eukaryota</taxon>
        <taxon>Metazoa</taxon>
        <taxon>Spiralia</taxon>
        <taxon>Lophotrochozoa</taxon>
        <taxon>Mollusca</taxon>
        <taxon>Bivalvia</taxon>
        <taxon>Autobranchia</taxon>
        <taxon>Pteriomorphia</taxon>
        <taxon>Mytilida</taxon>
        <taxon>Mytiloidea</taxon>
        <taxon>Mytilidae</taxon>
        <taxon>Mytilinae</taxon>
        <taxon>Mytilus</taxon>
    </lineage>
</organism>
<keyword evidence="16" id="KW-1071">Ligand-gated ion channel</keyword>
<dbReference type="SUPFAM" id="SSF90112">
    <property type="entry name" value="Neurotransmitter-gated ion-channel transmembrane pore"/>
    <property type="match status" value="1"/>
</dbReference>
<dbReference type="PRINTS" id="PR01160">
    <property type="entry name" value="GABAARBETA"/>
</dbReference>
<dbReference type="PROSITE" id="PS00236">
    <property type="entry name" value="NEUROTR_ION_CHANNEL"/>
    <property type="match status" value="1"/>
</dbReference>
<dbReference type="InterPro" id="IPR002289">
    <property type="entry name" value="GABAAb_rcpt"/>
</dbReference>
<evidence type="ECO:0000256" key="5">
    <source>
        <dbReference type="ARBA" id="ARBA00022729"/>
    </source>
</evidence>
<keyword evidence="15" id="KW-0628">Postsynaptic cell membrane</keyword>
<dbReference type="GO" id="GO:0005254">
    <property type="term" value="F:chloride channel activity"/>
    <property type="evidence" value="ECO:0007669"/>
    <property type="project" value="UniProtKB-KW"/>
</dbReference>
<dbReference type="SUPFAM" id="SSF63712">
    <property type="entry name" value="Nicotinic receptor ligand binding domain-like"/>
    <property type="match status" value="1"/>
</dbReference>
<dbReference type="PANTHER" id="PTHR18945">
    <property type="entry name" value="NEUROTRANSMITTER GATED ION CHANNEL"/>
    <property type="match status" value="1"/>
</dbReference>
<feature type="transmembrane region" description="Helical" evidence="20">
    <location>
        <begin position="241"/>
        <end position="265"/>
    </location>
</feature>
<comment type="similarity">
    <text evidence="1">Belongs to the ligand-gated ion channel (TC 1.A.9) family. Gamma-aminobutyric acid receptor (TC 1.A.9.5) subfamily.</text>
</comment>
<accession>A0A6J8D8B0</accession>
<evidence type="ECO:0000256" key="14">
    <source>
        <dbReference type="ARBA" id="ARBA00023214"/>
    </source>
</evidence>
<keyword evidence="17 20" id="KW-0407">Ion channel</keyword>
<dbReference type="OrthoDB" id="8890589at2759"/>
<proteinExistence type="inferred from homology"/>
<evidence type="ECO:0000259" key="21">
    <source>
        <dbReference type="Pfam" id="PF02931"/>
    </source>
</evidence>
<evidence type="ECO:0000256" key="10">
    <source>
        <dbReference type="ARBA" id="ARBA00023157"/>
    </source>
</evidence>
<dbReference type="GO" id="GO:0045211">
    <property type="term" value="C:postsynaptic membrane"/>
    <property type="evidence" value="ECO:0007669"/>
    <property type="project" value="UniProtKB-SubCell"/>
</dbReference>
<dbReference type="Proteomes" id="UP000507470">
    <property type="component" value="Unassembled WGS sequence"/>
</dbReference>
<evidence type="ECO:0000256" key="15">
    <source>
        <dbReference type="ARBA" id="ARBA00023257"/>
    </source>
</evidence>
<keyword evidence="7" id="KW-0770">Synapse</keyword>
<dbReference type="CDD" id="cd19049">
    <property type="entry name" value="LGIC_TM_anion"/>
    <property type="match status" value="1"/>
</dbReference>
<dbReference type="GO" id="GO:0004890">
    <property type="term" value="F:GABA-A receptor activity"/>
    <property type="evidence" value="ECO:0007669"/>
    <property type="project" value="InterPro"/>
</dbReference>